<reference evidence="2" key="1">
    <citation type="submission" date="2016-11" db="EMBL/GenBank/DDBJ databases">
        <authorList>
            <person name="Varghese N."/>
            <person name="Submissions S."/>
        </authorList>
    </citation>
    <scope>NUCLEOTIDE SEQUENCE [LARGE SCALE GENOMIC DNA]</scope>
    <source>
        <strain evidence="2">DSM 18569</strain>
    </source>
</reference>
<name>A0A1M6UPT1_9BACT</name>
<accession>A0A1M6UPT1</accession>
<evidence type="ECO:0008006" key="3">
    <source>
        <dbReference type="Google" id="ProtNLM"/>
    </source>
</evidence>
<dbReference type="AlphaFoldDB" id="A0A1M6UPT1"/>
<evidence type="ECO:0000313" key="1">
    <source>
        <dbReference type="EMBL" id="SHK71194.1"/>
    </source>
</evidence>
<dbReference type="Proteomes" id="UP000183947">
    <property type="component" value="Unassembled WGS sequence"/>
</dbReference>
<dbReference type="EMBL" id="FRAS01000005">
    <property type="protein sequence ID" value="SHK71194.1"/>
    <property type="molecule type" value="Genomic_DNA"/>
</dbReference>
<proteinExistence type="predicted"/>
<keyword evidence="2" id="KW-1185">Reference proteome</keyword>
<evidence type="ECO:0000313" key="2">
    <source>
        <dbReference type="Proteomes" id="UP000183947"/>
    </source>
</evidence>
<gene>
    <name evidence="1" type="ORF">SAMN02746009_01437</name>
</gene>
<protein>
    <recommendedName>
        <fullName evidence="3">GIY-YIG nuclease family protein</fullName>
    </recommendedName>
</protein>
<organism evidence="1 2">
    <name type="scientific">Hymenobacter psychrotolerans DSM 18569</name>
    <dbReference type="NCBI Taxonomy" id="1121959"/>
    <lineage>
        <taxon>Bacteria</taxon>
        <taxon>Pseudomonadati</taxon>
        <taxon>Bacteroidota</taxon>
        <taxon>Cytophagia</taxon>
        <taxon>Cytophagales</taxon>
        <taxon>Hymenobacteraceae</taxon>
        <taxon>Hymenobacter</taxon>
    </lineage>
</organism>
<sequence>MVLTDQHFQWVHEVFVLDTANTFRPVQRNAAPCRGFRNSSAANSGPKIYVATAGPEIRYVGLATTPMGTRLTRGNSSRKSPRNGYHGYQWLTPPPTGTDLTLHVFSFPHLLSEISPTSTSTLSINDLKHLLERIEAEVVYLTRFSTGLWPTCQNEIHFRNLEAESRKLTQQTANQIWSALEVKFTQ</sequence>